<proteinExistence type="predicted"/>
<evidence type="ECO:0000313" key="2">
    <source>
        <dbReference type="EMBL" id="GAA3797422.1"/>
    </source>
</evidence>
<feature type="region of interest" description="Disordered" evidence="1">
    <location>
        <begin position="15"/>
        <end position="46"/>
    </location>
</feature>
<dbReference type="EMBL" id="BAABDE010000016">
    <property type="protein sequence ID" value="GAA3797422.1"/>
    <property type="molecule type" value="Genomic_DNA"/>
</dbReference>
<comment type="caution">
    <text evidence="2">The sequence shown here is derived from an EMBL/GenBank/DDBJ whole genome shotgun (WGS) entry which is preliminary data.</text>
</comment>
<keyword evidence="3" id="KW-1185">Reference proteome</keyword>
<evidence type="ECO:0000313" key="3">
    <source>
        <dbReference type="Proteomes" id="UP001501009"/>
    </source>
</evidence>
<sequence>MRRFSGLLAGAVAGVSDTVGAGEEAAPEPDASADADREAADGDALTLGAGVEEAAAEGDA</sequence>
<accession>A0ABP7HTB6</accession>
<gene>
    <name evidence="2" type="ORF">GCM10022403_034150</name>
</gene>
<name>A0ABP7HTB6_9ACTN</name>
<reference evidence="3" key="1">
    <citation type="journal article" date="2019" name="Int. J. Syst. Evol. Microbiol.">
        <title>The Global Catalogue of Microorganisms (GCM) 10K type strain sequencing project: providing services to taxonomists for standard genome sequencing and annotation.</title>
        <authorList>
            <consortium name="The Broad Institute Genomics Platform"/>
            <consortium name="The Broad Institute Genome Sequencing Center for Infectious Disease"/>
            <person name="Wu L."/>
            <person name="Ma J."/>
        </authorList>
    </citation>
    <scope>NUCLEOTIDE SEQUENCE [LARGE SCALE GENOMIC DNA]</scope>
    <source>
        <strain evidence="3">JCM 17138</strain>
    </source>
</reference>
<protein>
    <submittedName>
        <fullName evidence="2">Uncharacterized protein</fullName>
    </submittedName>
</protein>
<dbReference type="Proteomes" id="UP001501009">
    <property type="component" value="Unassembled WGS sequence"/>
</dbReference>
<organism evidence="2 3">
    <name type="scientific">Streptomyces coacervatus</name>
    <dbReference type="NCBI Taxonomy" id="647381"/>
    <lineage>
        <taxon>Bacteria</taxon>
        <taxon>Bacillati</taxon>
        <taxon>Actinomycetota</taxon>
        <taxon>Actinomycetes</taxon>
        <taxon>Kitasatosporales</taxon>
        <taxon>Streptomycetaceae</taxon>
        <taxon>Streptomyces</taxon>
    </lineage>
</organism>
<evidence type="ECO:0000256" key="1">
    <source>
        <dbReference type="SAM" id="MobiDB-lite"/>
    </source>
</evidence>